<evidence type="ECO:0000313" key="7">
    <source>
        <dbReference type="EMBL" id="KZV98815.1"/>
    </source>
</evidence>
<dbReference type="PANTHER" id="PTHR22779:SF6">
    <property type="entry name" value="SD17342P"/>
    <property type="match status" value="1"/>
</dbReference>
<feature type="transmembrane region" description="Helical" evidence="6">
    <location>
        <begin position="98"/>
        <end position="130"/>
    </location>
</feature>
<keyword evidence="8" id="KW-1185">Reference proteome</keyword>
<protein>
    <submittedName>
        <fullName evidence="7">Uncharacterized protein</fullName>
    </submittedName>
</protein>
<evidence type="ECO:0000256" key="1">
    <source>
        <dbReference type="ARBA" id="ARBA00004141"/>
    </source>
</evidence>
<reference evidence="7 8" key="1">
    <citation type="journal article" date="2016" name="Mol. Biol. Evol.">
        <title>Comparative Genomics of Early-Diverging Mushroom-Forming Fungi Provides Insights into the Origins of Lignocellulose Decay Capabilities.</title>
        <authorList>
            <person name="Nagy L.G."/>
            <person name="Riley R."/>
            <person name="Tritt A."/>
            <person name="Adam C."/>
            <person name="Daum C."/>
            <person name="Floudas D."/>
            <person name="Sun H."/>
            <person name="Yadav J.S."/>
            <person name="Pangilinan J."/>
            <person name="Larsson K.H."/>
            <person name="Matsuura K."/>
            <person name="Barry K."/>
            <person name="Labutti K."/>
            <person name="Kuo R."/>
            <person name="Ohm R.A."/>
            <person name="Bhattacharya S.S."/>
            <person name="Shirouzu T."/>
            <person name="Yoshinaga Y."/>
            <person name="Martin F.M."/>
            <person name="Grigoriev I.V."/>
            <person name="Hibbett D.S."/>
        </authorList>
    </citation>
    <scope>NUCLEOTIDE SEQUENCE [LARGE SCALE GENOMIC DNA]</scope>
    <source>
        <strain evidence="7 8">HHB12029</strain>
    </source>
</reference>
<evidence type="ECO:0000256" key="3">
    <source>
        <dbReference type="ARBA" id="ARBA00022692"/>
    </source>
</evidence>
<evidence type="ECO:0000256" key="6">
    <source>
        <dbReference type="SAM" id="Phobius"/>
    </source>
</evidence>
<comment type="subcellular location">
    <subcellularLocation>
        <location evidence="1">Membrane</location>
        <topology evidence="1">Multi-pass membrane protein</topology>
    </subcellularLocation>
</comment>
<dbReference type="STRING" id="1314781.A0A165M602"/>
<keyword evidence="3 6" id="KW-0812">Transmembrane</keyword>
<keyword evidence="4 6" id="KW-1133">Transmembrane helix</keyword>
<proteinExistence type="inferred from homology"/>
<evidence type="ECO:0000256" key="2">
    <source>
        <dbReference type="ARBA" id="ARBA00006325"/>
    </source>
</evidence>
<feature type="transmembrane region" description="Helical" evidence="6">
    <location>
        <begin position="142"/>
        <end position="164"/>
    </location>
</feature>
<keyword evidence="5 6" id="KW-0472">Membrane</keyword>
<dbReference type="EMBL" id="KV425915">
    <property type="protein sequence ID" value="KZV98815.1"/>
    <property type="molecule type" value="Genomic_DNA"/>
</dbReference>
<evidence type="ECO:0000256" key="5">
    <source>
        <dbReference type="ARBA" id="ARBA00023136"/>
    </source>
</evidence>
<feature type="transmembrane region" description="Helical" evidence="6">
    <location>
        <begin position="41"/>
        <end position="63"/>
    </location>
</feature>
<dbReference type="OrthoDB" id="2131401at2759"/>
<comment type="similarity">
    <text evidence="2">Belongs to the TMEM170 family.</text>
</comment>
<dbReference type="GO" id="GO:0016020">
    <property type="term" value="C:membrane"/>
    <property type="evidence" value="ECO:0007669"/>
    <property type="project" value="UniProtKB-SubCell"/>
</dbReference>
<evidence type="ECO:0000256" key="4">
    <source>
        <dbReference type="ARBA" id="ARBA00022989"/>
    </source>
</evidence>
<dbReference type="Proteomes" id="UP000077266">
    <property type="component" value="Unassembled WGS sequence"/>
</dbReference>
<dbReference type="PANTHER" id="PTHR22779">
    <property type="entry name" value="SD17342P"/>
    <property type="match status" value="1"/>
</dbReference>
<organism evidence="7 8">
    <name type="scientific">Exidia glandulosa HHB12029</name>
    <dbReference type="NCBI Taxonomy" id="1314781"/>
    <lineage>
        <taxon>Eukaryota</taxon>
        <taxon>Fungi</taxon>
        <taxon>Dikarya</taxon>
        <taxon>Basidiomycota</taxon>
        <taxon>Agaricomycotina</taxon>
        <taxon>Agaricomycetes</taxon>
        <taxon>Auriculariales</taxon>
        <taxon>Exidiaceae</taxon>
        <taxon>Exidia</taxon>
    </lineage>
</organism>
<accession>A0A165M602</accession>
<gene>
    <name evidence="7" type="ORF">EXIGLDRAFT_641351</name>
</gene>
<evidence type="ECO:0000313" key="8">
    <source>
        <dbReference type="Proteomes" id="UP000077266"/>
    </source>
</evidence>
<name>A0A165M602_EXIGL</name>
<sequence length="168" mass="18808">MSSSSPRFPSLYDPKREAQADYALTHGLTLQRSRDVYRFTLYWSLILLIPLFVVPGFWALGMIARALWHRERRGKTGAGTLSGHFVRKIQATVERTKLLMLAAAVVPLAFAVVGAFLAVVLSVCIAYLLVGIYVVTGFHMSTWIPFIWSLMQTLFIVLGSYTLVIDVI</sequence>
<dbReference type="InterPro" id="IPR019334">
    <property type="entry name" value="TMEM170A/B/YPR153W-like"/>
</dbReference>
<dbReference type="AlphaFoldDB" id="A0A165M602"/>
<dbReference type="InParanoid" id="A0A165M602"/>